<dbReference type="HOGENOM" id="CLU_1731060_0_0_1"/>
<dbReference type="RefSeq" id="XP_040875926.1">
    <property type="nucleotide sequence ID" value="XM_041023382.1"/>
</dbReference>
<dbReference type="EMBL" id="KL584851">
    <property type="protein sequence ID" value="KEQ58903.1"/>
    <property type="molecule type" value="Genomic_DNA"/>
</dbReference>
<evidence type="ECO:0000313" key="3">
    <source>
        <dbReference type="Proteomes" id="UP000030672"/>
    </source>
</evidence>
<dbReference type="AlphaFoldDB" id="A0A074VEQ4"/>
<protein>
    <submittedName>
        <fullName evidence="2">Uncharacterized protein</fullName>
    </submittedName>
</protein>
<dbReference type="Proteomes" id="UP000030672">
    <property type="component" value="Unassembled WGS sequence"/>
</dbReference>
<evidence type="ECO:0000256" key="1">
    <source>
        <dbReference type="SAM" id="SignalP"/>
    </source>
</evidence>
<feature type="signal peptide" evidence="1">
    <location>
        <begin position="1"/>
        <end position="16"/>
    </location>
</feature>
<accession>A0A074VEQ4</accession>
<gene>
    <name evidence="2" type="ORF">M437DRAFT_58338</name>
</gene>
<reference evidence="2 3" key="1">
    <citation type="journal article" date="2014" name="BMC Genomics">
        <title>Genome sequencing of four Aureobasidium pullulans varieties: biotechnological potential, stress tolerance, and description of new species.</title>
        <authorList>
            <person name="Gostin Ar C."/>
            <person name="Ohm R.A."/>
            <person name="Kogej T."/>
            <person name="Sonjak S."/>
            <person name="Turk M."/>
            <person name="Zajc J."/>
            <person name="Zalar P."/>
            <person name="Grube M."/>
            <person name="Sun H."/>
            <person name="Han J."/>
            <person name="Sharma A."/>
            <person name="Chiniquy J."/>
            <person name="Ngan C.Y."/>
            <person name="Lipzen A."/>
            <person name="Barry K."/>
            <person name="Grigoriev I.V."/>
            <person name="Gunde-Cimerman N."/>
        </authorList>
    </citation>
    <scope>NUCLEOTIDE SEQUENCE [LARGE SCALE GENOMIC DNA]</scope>
    <source>
        <strain evidence="2 3">CBS 110374</strain>
    </source>
</reference>
<organism evidence="2 3">
    <name type="scientific">Aureobasidium melanogenum (strain CBS 110374)</name>
    <name type="common">Aureobasidium pullulans var. melanogenum</name>
    <dbReference type="NCBI Taxonomy" id="1043003"/>
    <lineage>
        <taxon>Eukaryota</taxon>
        <taxon>Fungi</taxon>
        <taxon>Dikarya</taxon>
        <taxon>Ascomycota</taxon>
        <taxon>Pezizomycotina</taxon>
        <taxon>Dothideomycetes</taxon>
        <taxon>Dothideomycetidae</taxon>
        <taxon>Dothideales</taxon>
        <taxon>Saccotheciaceae</taxon>
        <taxon>Aureobasidium</taxon>
    </lineage>
</organism>
<keyword evidence="3" id="KW-1185">Reference proteome</keyword>
<proteinExistence type="predicted"/>
<dbReference type="GeneID" id="63916755"/>
<name>A0A074VEQ4_AURM1</name>
<sequence length="151" mass="15588">MLLHLLLLASWTLAQSFTPALTSPSSCVKRSIIIYTSDSSTYFATNVGTSSFPSTPTFCANISVSTVITTQPASTVTVYTQATSAQQSAGSQTSVDSVITDNGFEDGTSSPFNSSSSGSTVTAEVVQGGIYEPHAGNNYLYVGTTVSSSPS</sequence>
<keyword evidence="1" id="KW-0732">Signal</keyword>
<dbReference type="STRING" id="1043003.A0A074VEQ4"/>
<evidence type="ECO:0000313" key="2">
    <source>
        <dbReference type="EMBL" id="KEQ58903.1"/>
    </source>
</evidence>
<feature type="chain" id="PRO_5001700578" evidence="1">
    <location>
        <begin position="17"/>
        <end position="151"/>
    </location>
</feature>